<reference evidence="1" key="1">
    <citation type="submission" date="2019-08" db="EMBL/GenBank/DDBJ databases">
        <authorList>
            <person name="Liu F."/>
        </authorList>
    </citation>
    <scope>NUCLEOTIDE SEQUENCE [LARGE SCALE GENOMIC DNA]</scope>
    <source>
        <strain evidence="1">PA1801</strain>
        <tissue evidence="1">Leaf</tissue>
    </source>
</reference>
<evidence type="ECO:0000313" key="2">
    <source>
        <dbReference type="Proteomes" id="UP000325315"/>
    </source>
</evidence>
<dbReference type="Proteomes" id="UP000325315">
    <property type="component" value="Unassembled WGS sequence"/>
</dbReference>
<organism evidence="1 2">
    <name type="scientific">Gossypium australe</name>
    <dbReference type="NCBI Taxonomy" id="47621"/>
    <lineage>
        <taxon>Eukaryota</taxon>
        <taxon>Viridiplantae</taxon>
        <taxon>Streptophyta</taxon>
        <taxon>Embryophyta</taxon>
        <taxon>Tracheophyta</taxon>
        <taxon>Spermatophyta</taxon>
        <taxon>Magnoliopsida</taxon>
        <taxon>eudicotyledons</taxon>
        <taxon>Gunneridae</taxon>
        <taxon>Pentapetalae</taxon>
        <taxon>rosids</taxon>
        <taxon>malvids</taxon>
        <taxon>Malvales</taxon>
        <taxon>Malvaceae</taxon>
        <taxon>Malvoideae</taxon>
        <taxon>Gossypium</taxon>
    </lineage>
</organism>
<name>A0A5B6VWF0_9ROSI</name>
<protein>
    <submittedName>
        <fullName evidence="1">DNA/RNA polymerases superfamily protein</fullName>
    </submittedName>
</protein>
<dbReference type="OrthoDB" id="437338at2759"/>
<dbReference type="PANTHER" id="PTHR15503">
    <property type="entry name" value="LDOC1 RELATED"/>
    <property type="match status" value="1"/>
</dbReference>
<dbReference type="PANTHER" id="PTHR15503:SF45">
    <property type="entry name" value="RNA-DIRECTED DNA POLYMERASE HOMOLOG"/>
    <property type="match status" value="1"/>
</dbReference>
<dbReference type="Gene3D" id="2.40.70.10">
    <property type="entry name" value="Acid Proteases"/>
    <property type="match status" value="1"/>
</dbReference>
<keyword evidence="2" id="KW-1185">Reference proteome</keyword>
<gene>
    <name evidence="1" type="ORF">EPI10_023569</name>
</gene>
<dbReference type="InterPro" id="IPR021109">
    <property type="entry name" value="Peptidase_aspartic_dom_sf"/>
</dbReference>
<proteinExistence type="predicted"/>
<dbReference type="AlphaFoldDB" id="A0A5B6VWF0"/>
<dbReference type="Pfam" id="PF08284">
    <property type="entry name" value="RVP_2"/>
    <property type="match status" value="1"/>
</dbReference>
<comment type="caution">
    <text evidence="1">The sequence shown here is derived from an EMBL/GenBank/DDBJ whole genome shotgun (WGS) entry which is preliminary data.</text>
</comment>
<evidence type="ECO:0000313" key="1">
    <source>
        <dbReference type="EMBL" id="KAA3473167.1"/>
    </source>
</evidence>
<sequence>MSDKLSFGVEETTIDVIVVSPLGQSVIVNNIYRRSPLEVQGVVFSVDLMELLFGEFHLILGMDWLVEHQVSLDCASERVTLRTTGGREIVMFGECRDYISNVISAIVTEKLVRKLCDAYLAYMMDGNGIPRCDSRGVIGVTSRLLGIAPLFIAPYHIAPKELQELKIQLQELLDREINRPRSSSPIFQEEKWFPEVLYQLPIVEQTGYQE</sequence>
<dbReference type="CDD" id="cd00303">
    <property type="entry name" value="retropepsin_like"/>
    <property type="match status" value="1"/>
</dbReference>
<accession>A0A5B6VWF0</accession>
<dbReference type="EMBL" id="SMMG02000005">
    <property type="protein sequence ID" value="KAA3473167.1"/>
    <property type="molecule type" value="Genomic_DNA"/>
</dbReference>
<dbReference type="InterPro" id="IPR032567">
    <property type="entry name" value="RTL1-rel"/>
</dbReference>